<dbReference type="EMBL" id="RGOB01000051">
    <property type="protein sequence ID" value="NCU53131.1"/>
    <property type="molecule type" value="Genomic_DNA"/>
</dbReference>
<feature type="transmembrane region" description="Helical" evidence="1">
    <location>
        <begin position="15"/>
        <end position="32"/>
    </location>
</feature>
<protein>
    <submittedName>
        <fullName evidence="2">Rhomboid family intramembrane serine protease</fullName>
    </submittedName>
</protein>
<sequence length="70" mass="7561">MIPLKDENSTLSTPILSYAIIGICVIVFLIQISSPGFDNGNLFYSYGVVPASLLGTEALPNDLNKIDPYL</sequence>
<keyword evidence="1" id="KW-0472">Membrane</keyword>
<gene>
    <name evidence="2" type="ORF">EBX74_02350</name>
</gene>
<dbReference type="GO" id="GO:0008233">
    <property type="term" value="F:peptidase activity"/>
    <property type="evidence" value="ECO:0007669"/>
    <property type="project" value="UniProtKB-KW"/>
</dbReference>
<keyword evidence="1" id="KW-1133">Transmembrane helix</keyword>
<evidence type="ECO:0000313" key="3">
    <source>
        <dbReference type="Proteomes" id="UP000747791"/>
    </source>
</evidence>
<reference evidence="2" key="1">
    <citation type="submission" date="2018-10" db="EMBL/GenBank/DDBJ databases">
        <title>Iterative Subtractive Binning of Freshwater Chronoseries Metagenomes Recovers Nearly Complete Genomes from over Four Hundred Novel Species.</title>
        <authorList>
            <person name="Rodriguez-R L.M."/>
            <person name="Tsementzi D."/>
            <person name="Luo C."/>
            <person name="Konstantinidis K.T."/>
        </authorList>
    </citation>
    <scope>NUCLEOTIDE SEQUENCE</scope>
    <source>
        <strain evidence="2">WB8_2A_004</strain>
    </source>
</reference>
<evidence type="ECO:0000313" key="2">
    <source>
        <dbReference type="EMBL" id="NCU53131.1"/>
    </source>
</evidence>
<dbReference type="AlphaFoldDB" id="A0A966HPW3"/>
<keyword evidence="2" id="KW-0645">Protease</keyword>
<proteinExistence type="predicted"/>
<keyword evidence="2" id="KW-0378">Hydrolase</keyword>
<comment type="caution">
    <text evidence="2">The sequence shown here is derived from an EMBL/GenBank/DDBJ whole genome shotgun (WGS) entry which is preliminary data.</text>
</comment>
<evidence type="ECO:0000256" key="1">
    <source>
        <dbReference type="SAM" id="Phobius"/>
    </source>
</evidence>
<organism evidence="2 3">
    <name type="scientific">Candidatus Fonsibacter lacus</name>
    <dbReference type="NCBI Taxonomy" id="2576439"/>
    <lineage>
        <taxon>Bacteria</taxon>
        <taxon>Pseudomonadati</taxon>
        <taxon>Pseudomonadota</taxon>
        <taxon>Alphaproteobacteria</taxon>
        <taxon>Candidatus Pelagibacterales</taxon>
        <taxon>Candidatus Pelagibacterales incertae sedis</taxon>
        <taxon>Candidatus Fonsibacter</taxon>
    </lineage>
</organism>
<keyword evidence="1" id="KW-0812">Transmembrane</keyword>
<feature type="non-terminal residue" evidence="2">
    <location>
        <position position="70"/>
    </location>
</feature>
<name>A0A966HPW3_9PROT</name>
<dbReference type="Proteomes" id="UP000747791">
    <property type="component" value="Unassembled WGS sequence"/>
</dbReference>
<accession>A0A966HPW3</accession>
<dbReference type="GO" id="GO:0006508">
    <property type="term" value="P:proteolysis"/>
    <property type="evidence" value="ECO:0007669"/>
    <property type="project" value="UniProtKB-KW"/>
</dbReference>